<dbReference type="STRING" id="6832.A0A553PCF7"/>
<gene>
    <name evidence="10" type="ORF">TCAL_11246</name>
</gene>
<dbReference type="GO" id="GO:0016705">
    <property type="term" value="F:oxidoreductase activity, acting on paired donors, with incorporation or reduction of molecular oxygen"/>
    <property type="evidence" value="ECO:0007669"/>
    <property type="project" value="InterPro"/>
</dbReference>
<dbReference type="SUPFAM" id="SSF48264">
    <property type="entry name" value="Cytochrome P450"/>
    <property type="match status" value="1"/>
</dbReference>
<keyword evidence="7 9" id="KW-0503">Monooxygenase</keyword>
<evidence type="ECO:0000256" key="1">
    <source>
        <dbReference type="ARBA" id="ARBA00001971"/>
    </source>
</evidence>
<keyword evidence="11" id="KW-1185">Reference proteome</keyword>
<evidence type="ECO:0000256" key="5">
    <source>
        <dbReference type="ARBA" id="ARBA00023002"/>
    </source>
</evidence>
<sequence length="481" mass="55353">MASTKPGRQIGSVSSLSATLITTRSTTNGLLIKPFKDIPGPKALPVIGTLHHYFITKKYSFEDLHNSCLSKYNEFGPIVREEFAPDNVAVWLFNPEDIQKMYETEGKCPSRRSHLALEKYRLDHPESYNNGGLLPTNGPEWMRIRQAFQPLLKPQKVELFLDHNQRLCNDFIAMIQDKDNSVGIPDFLEELKKYFLELTGLFFLNERLEAIVRDLDPDSTAHRLMEAAMNTNENVLKTDNGLPLWRWFDTKAYRSICEGQAMIESVATEAIRRGSFQYENHFDKKDAISFVADMLLAGIDTTSYTMSFLLYHLSQNPSVQDQLVQNKFDDPSGLKKYTYGKWVLQESLRLNPISIGNARILPTDQEFSGYHVPAGTCLISQNLIASRLEQNFDSPYEFRPERWERSNRKRYHPYLSLPFGFGKRMCIGRRLAEQGTLLLLNSLMTNFRFEWIGEGELGFRTKLINKPDRPLSFKLTHLKAL</sequence>
<dbReference type="OrthoDB" id="3945418at2759"/>
<feature type="binding site" description="axial binding residue" evidence="8">
    <location>
        <position position="426"/>
    </location>
    <ligand>
        <name>heme</name>
        <dbReference type="ChEBI" id="CHEBI:30413"/>
    </ligand>
    <ligandPart>
        <name>Fe</name>
        <dbReference type="ChEBI" id="CHEBI:18248"/>
    </ligandPart>
</feature>
<evidence type="ECO:0000313" key="11">
    <source>
        <dbReference type="Proteomes" id="UP000318571"/>
    </source>
</evidence>
<evidence type="ECO:0000256" key="7">
    <source>
        <dbReference type="ARBA" id="ARBA00023033"/>
    </source>
</evidence>
<evidence type="ECO:0000256" key="2">
    <source>
        <dbReference type="ARBA" id="ARBA00010617"/>
    </source>
</evidence>
<comment type="similarity">
    <text evidence="2 9">Belongs to the cytochrome P450 family.</text>
</comment>
<dbReference type="PRINTS" id="PR00463">
    <property type="entry name" value="EP450I"/>
</dbReference>
<evidence type="ECO:0000256" key="3">
    <source>
        <dbReference type="ARBA" id="ARBA00022617"/>
    </source>
</evidence>
<comment type="caution">
    <text evidence="10">The sequence shown here is derived from an EMBL/GenBank/DDBJ whole genome shotgun (WGS) entry which is preliminary data.</text>
</comment>
<keyword evidence="3 8" id="KW-0349">Heme</keyword>
<protein>
    <recommendedName>
        <fullName evidence="12">Cytochrome P450</fullName>
    </recommendedName>
</protein>
<reference evidence="10 11" key="1">
    <citation type="journal article" date="2018" name="Nat. Ecol. Evol.">
        <title>Genomic signatures of mitonuclear coevolution across populations of Tigriopus californicus.</title>
        <authorList>
            <person name="Barreto F.S."/>
            <person name="Watson E.T."/>
            <person name="Lima T.G."/>
            <person name="Willett C.S."/>
            <person name="Edmands S."/>
            <person name="Li W."/>
            <person name="Burton R.S."/>
        </authorList>
    </citation>
    <scope>NUCLEOTIDE SEQUENCE [LARGE SCALE GENOMIC DNA]</scope>
    <source>
        <strain evidence="10 11">San Diego</strain>
    </source>
</reference>
<evidence type="ECO:0008006" key="12">
    <source>
        <dbReference type="Google" id="ProtNLM"/>
    </source>
</evidence>
<dbReference type="PRINTS" id="PR00385">
    <property type="entry name" value="P450"/>
</dbReference>
<evidence type="ECO:0000256" key="4">
    <source>
        <dbReference type="ARBA" id="ARBA00022723"/>
    </source>
</evidence>
<keyword evidence="5 9" id="KW-0560">Oxidoreductase</keyword>
<keyword evidence="4 8" id="KW-0479">Metal-binding</keyword>
<dbReference type="GO" id="GO:0004497">
    <property type="term" value="F:monooxygenase activity"/>
    <property type="evidence" value="ECO:0007669"/>
    <property type="project" value="UniProtKB-KW"/>
</dbReference>
<proteinExistence type="inferred from homology"/>
<keyword evidence="6 8" id="KW-0408">Iron</keyword>
<evidence type="ECO:0000313" key="10">
    <source>
        <dbReference type="EMBL" id="TRY75376.1"/>
    </source>
</evidence>
<organism evidence="10 11">
    <name type="scientific">Tigriopus californicus</name>
    <name type="common">Marine copepod</name>
    <dbReference type="NCBI Taxonomy" id="6832"/>
    <lineage>
        <taxon>Eukaryota</taxon>
        <taxon>Metazoa</taxon>
        <taxon>Ecdysozoa</taxon>
        <taxon>Arthropoda</taxon>
        <taxon>Crustacea</taxon>
        <taxon>Multicrustacea</taxon>
        <taxon>Hexanauplia</taxon>
        <taxon>Copepoda</taxon>
        <taxon>Harpacticoida</taxon>
        <taxon>Harpacticidae</taxon>
        <taxon>Tigriopus</taxon>
    </lineage>
</organism>
<dbReference type="InterPro" id="IPR050479">
    <property type="entry name" value="CYP11_CYP27_families"/>
</dbReference>
<evidence type="ECO:0000256" key="6">
    <source>
        <dbReference type="ARBA" id="ARBA00023004"/>
    </source>
</evidence>
<dbReference type="GO" id="GO:0005506">
    <property type="term" value="F:iron ion binding"/>
    <property type="evidence" value="ECO:0007669"/>
    <property type="project" value="InterPro"/>
</dbReference>
<dbReference type="OMA" id="MACDMLL"/>
<dbReference type="InterPro" id="IPR002401">
    <property type="entry name" value="Cyt_P450_E_grp-I"/>
</dbReference>
<dbReference type="Proteomes" id="UP000318571">
    <property type="component" value="Chromosome 2"/>
</dbReference>
<accession>A0A553PCF7</accession>
<dbReference type="CDD" id="cd11054">
    <property type="entry name" value="CYP24A1-like"/>
    <property type="match status" value="1"/>
</dbReference>
<evidence type="ECO:0000256" key="8">
    <source>
        <dbReference type="PIRSR" id="PIRSR602401-1"/>
    </source>
</evidence>
<dbReference type="Pfam" id="PF00067">
    <property type="entry name" value="p450"/>
    <property type="match status" value="2"/>
</dbReference>
<evidence type="ECO:0000256" key="9">
    <source>
        <dbReference type="RuleBase" id="RU000461"/>
    </source>
</evidence>
<dbReference type="PROSITE" id="PS00086">
    <property type="entry name" value="CYTOCHROME_P450"/>
    <property type="match status" value="1"/>
</dbReference>
<dbReference type="InterPro" id="IPR001128">
    <property type="entry name" value="Cyt_P450"/>
</dbReference>
<dbReference type="Gene3D" id="1.10.630.10">
    <property type="entry name" value="Cytochrome P450"/>
    <property type="match status" value="1"/>
</dbReference>
<name>A0A553PCF7_TIGCA</name>
<dbReference type="PANTHER" id="PTHR24279:SF120">
    <property type="entry name" value="CYTOCHROME P450"/>
    <property type="match status" value="1"/>
</dbReference>
<dbReference type="InterPro" id="IPR017972">
    <property type="entry name" value="Cyt_P450_CS"/>
</dbReference>
<dbReference type="EMBL" id="VCGU01000005">
    <property type="protein sequence ID" value="TRY75376.1"/>
    <property type="molecule type" value="Genomic_DNA"/>
</dbReference>
<dbReference type="PANTHER" id="PTHR24279">
    <property type="entry name" value="CYTOCHROME P450"/>
    <property type="match status" value="1"/>
</dbReference>
<dbReference type="InterPro" id="IPR036396">
    <property type="entry name" value="Cyt_P450_sf"/>
</dbReference>
<comment type="cofactor">
    <cofactor evidence="1 8">
        <name>heme</name>
        <dbReference type="ChEBI" id="CHEBI:30413"/>
    </cofactor>
</comment>
<dbReference type="AlphaFoldDB" id="A0A553PCF7"/>
<dbReference type="GO" id="GO:0020037">
    <property type="term" value="F:heme binding"/>
    <property type="evidence" value="ECO:0007669"/>
    <property type="project" value="InterPro"/>
</dbReference>